<organism evidence="2 3">
    <name type="scientific">Bordetella ansorpii</name>
    <dbReference type="NCBI Taxonomy" id="288768"/>
    <lineage>
        <taxon>Bacteria</taxon>
        <taxon>Pseudomonadati</taxon>
        <taxon>Pseudomonadota</taxon>
        <taxon>Betaproteobacteria</taxon>
        <taxon>Burkholderiales</taxon>
        <taxon>Alcaligenaceae</taxon>
        <taxon>Bordetella</taxon>
    </lineage>
</organism>
<dbReference type="OrthoDB" id="9153390at2"/>
<dbReference type="InterPro" id="IPR025048">
    <property type="entry name" value="DUF3987"/>
</dbReference>
<dbReference type="RefSeq" id="WP_082853212.1">
    <property type="nucleotide sequence ID" value="NZ_FKIF01000008.1"/>
</dbReference>
<keyword evidence="3" id="KW-1185">Reference proteome</keyword>
<accession>A0A157SSQ2</accession>
<dbReference type="EMBL" id="FKIF01000008">
    <property type="protein sequence ID" value="SAI72936.1"/>
    <property type="molecule type" value="Genomic_DNA"/>
</dbReference>
<dbReference type="Pfam" id="PF13148">
    <property type="entry name" value="DUF3987"/>
    <property type="match status" value="1"/>
</dbReference>
<gene>
    <name evidence="2" type="ORF">SAMEA3906486_04362</name>
</gene>
<evidence type="ECO:0008006" key="4">
    <source>
        <dbReference type="Google" id="ProtNLM"/>
    </source>
</evidence>
<name>A0A157SSQ2_9BORD</name>
<evidence type="ECO:0000313" key="2">
    <source>
        <dbReference type="EMBL" id="SAI72936.1"/>
    </source>
</evidence>
<feature type="region of interest" description="Disordered" evidence="1">
    <location>
        <begin position="1"/>
        <end position="29"/>
    </location>
</feature>
<protein>
    <recommendedName>
        <fullName evidence="4">DUF3987 domain-containing protein</fullName>
    </recommendedName>
</protein>
<dbReference type="Proteomes" id="UP000076848">
    <property type="component" value="Unassembled WGS sequence"/>
</dbReference>
<sequence>MMNEERPKGGIPRYNKKFRNNPNDGLAPKPNCLGLPNELLEQSGNTLASRFPPKTRELIEELAAEAETSADMVAAAVLATSAIPIQLLYDVQCPHIGRKPTSLFCFAILGSGLRKSTTLNSLTKVHKEFQNSQVAKAQEDDDSDVRIIVWEKKMGDLRRDIRKNAHDEEALRGLKERMVALKAEKPKTRKSGAGIMQKDITWSAMVKSLGEDAECTSWVHADASAFLPSLTHIAPGLNELWDGVTLNRKRTTTEPVYASEPRGSLFWALQEGRFQTFVKKHGADIVDVGLAARTLIVICREDDKPGNEEPRRYEIARTARDRHDSILRRLFVRYEEMLEAGAITREVLVLSEKATEQWHAAMTWIKAESHGKGAFHNIRPFGNRYMENVARVAAVLHVIEGNTGHEISADVLQYAILIVMHFGVEHEKLFGYVEKPLHEQDAQNVLLGLQTLVIRSQHNQKYVGGYQTAFNISDVKRNAHGGLTLRYSEKRIRMALDHLADQGKIAWWPVDQRQYFQVSPLLLNEWTSPSGLFVYA</sequence>
<evidence type="ECO:0000313" key="3">
    <source>
        <dbReference type="Proteomes" id="UP000076848"/>
    </source>
</evidence>
<dbReference type="AlphaFoldDB" id="A0A157SSQ2"/>
<evidence type="ECO:0000256" key="1">
    <source>
        <dbReference type="SAM" id="MobiDB-lite"/>
    </source>
</evidence>
<dbReference type="STRING" id="288768.SAMEA3906486_04362"/>
<reference evidence="2 3" key="1">
    <citation type="submission" date="2016-04" db="EMBL/GenBank/DDBJ databases">
        <authorList>
            <consortium name="Pathogen Informatics"/>
        </authorList>
    </citation>
    <scope>NUCLEOTIDE SEQUENCE [LARGE SCALE GENOMIC DNA]</scope>
    <source>
        <strain evidence="2 3">H050680373</strain>
    </source>
</reference>
<proteinExistence type="predicted"/>